<proteinExistence type="predicted"/>
<organism evidence="1 2">
    <name type="scientific">Emiliania huxleyi (strain CCMP1516)</name>
    <dbReference type="NCBI Taxonomy" id="280463"/>
    <lineage>
        <taxon>Eukaryota</taxon>
        <taxon>Haptista</taxon>
        <taxon>Haptophyta</taxon>
        <taxon>Prymnesiophyceae</taxon>
        <taxon>Isochrysidales</taxon>
        <taxon>Noelaerhabdaceae</taxon>
        <taxon>Emiliania</taxon>
    </lineage>
</organism>
<dbReference type="GeneID" id="17274124"/>
<dbReference type="RefSeq" id="XP_005781007.1">
    <property type="nucleotide sequence ID" value="XM_005780950.1"/>
</dbReference>
<evidence type="ECO:0000313" key="1">
    <source>
        <dbReference type="EnsemblProtists" id="EOD17906"/>
    </source>
</evidence>
<dbReference type="RefSeq" id="XP_005770335.1">
    <property type="nucleotide sequence ID" value="XM_005770278.1"/>
</dbReference>
<keyword evidence="2" id="KW-1185">Reference proteome</keyword>
<dbReference type="Proteomes" id="UP000013827">
    <property type="component" value="Unassembled WGS sequence"/>
</dbReference>
<protein>
    <submittedName>
        <fullName evidence="1">Uncharacterized protein</fullName>
    </submittedName>
</protein>
<reference evidence="1" key="2">
    <citation type="submission" date="2024-10" db="UniProtKB">
        <authorList>
            <consortium name="EnsemblProtists"/>
        </authorList>
    </citation>
    <scope>IDENTIFICATION</scope>
</reference>
<dbReference type="HOGENOM" id="CLU_1362601_0_0_1"/>
<name>A0A0D3J321_EMIH1</name>
<dbReference type="KEGG" id="ehx:EMIHUDRAFT_209946"/>
<dbReference type="GeneID" id="17263935"/>
<dbReference type="AlphaFoldDB" id="A0A0D3J321"/>
<dbReference type="PaxDb" id="2903-EOD17906"/>
<accession>A0A0D3J321</accession>
<sequence length="201" mass="21348">MFVISSSAAAAEARHLERKGVRTRDAPQGAASDMLLTTPRGALAFVLTRGEAASAVVERATKAARAARRCTILLLGERAQQSAVEALQEECPIGVNVLRCENSEAAVEHVLACAAGILNGARSAANREPDPVDAAATALSEMWNVSRHDVEYLLATVSLPELARVNTEEEFADLVHHTDSVIERGLLEGAVRWLQSDAVAA</sequence>
<evidence type="ECO:0000313" key="2">
    <source>
        <dbReference type="Proteomes" id="UP000013827"/>
    </source>
</evidence>
<dbReference type="KEGG" id="ehx:EMIHUDRAFT_204511"/>
<dbReference type="EnsemblProtists" id="EOD17906">
    <property type="protein sequence ID" value="EOD17906"/>
    <property type="gene ID" value="EMIHUDRAFT_209946"/>
</dbReference>
<dbReference type="EnsemblProtists" id="EOD28578">
    <property type="protein sequence ID" value="EOD28578"/>
    <property type="gene ID" value="EMIHUDRAFT_204511"/>
</dbReference>
<reference evidence="2" key="1">
    <citation type="journal article" date="2013" name="Nature">
        <title>Pan genome of the phytoplankton Emiliania underpins its global distribution.</title>
        <authorList>
            <person name="Read B.A."/>
            <person name="Kegel J."/>
            <person name="Klute M.J."/>
            <person name="Kuo A."/>
            <person name="Lefebvre S.C."/>
            <person name="Maumus F."/>
            <person name="Mayer C."/>
            <person name="Miller J."/>
            <person name="Monier A."/>
            <person name="Salamov A."/>
            <person name="Young J."/>
            <person name="Aguilar M."/>
            <person name="Claverie J.M."/>
            <person name="Frickenhaus S."/>
            <person name="Gonzalez K."/>
            <person name="Herman E.K."/>
            <person name="Lin Y.C."/>
            <person name="Napier J."/>
            <person name="Ogata H."/>
            <person name="Sarno A.F."/>
            <person name="Shmutz J."/>
            <person name="Schroeder D."/>
            <person name="de Vargas C."/>
            <person name="Verret F."/>
            <person name="von Dassow P."/>
            <person name="Valentin K."/>
            <person name="Van de Peer Y."/>
            <person name="Wheeler G."/>
            <person name="Dacks J.B."/>
            <person name="Delwiche C.F."/>
            <person name="Dyhrman S.T."/>
            <person name="Glockner G."/>
            <person name="John U."/>
            <person name="Richards T."/>
            <person name="Worden A.Z."/>
            <person name="Zhang X."/>
            <person name="Grigoriev I.V."/>
            <person name="Allen A.E."/>
            <person name="Bidle K."/>
            <person name="Borodovsky M."/>
            <person name="Bowler C."/>
            <person name="Brownlee C."/>
            <person name="Cock J.M."/>
            <person name="Elias M."/>
            <person name="Gladyshev V.N."/>
            <person name="Groth M."/>
            <person name="Guda C."/>
            <person name="Hadaegh A."/>
            <person name="Iglesias-Rodriguez M.D."/>
            <person name="Jenkins J."/>
            <person name="Jones B.M."/>
            <person name="Lawson T."/>
            <person name="Leese F."/>
            <person name="Lindquist E."/>
            <person name="Lobanov A."/>
            <person name="Lomsadze A."/>
            <person name="Malik S.B."/>
            <person name="Marsh M.E."/>
            <person name="Mackinder L."/>
            <person name="Mock T."/>
            <person name="Mueller-Roeber B."/>
            <person name="Pagarete A."/>
            <person name="Parker M."/>
            <person name="Probert I."/>
            <person name="Quesneville H."/>
            <person name="Raines C."/>
            <person name="Rensing S.A."/>
            <person name="Riano-Pachon D.M."/>
            <person name="Richier S."/>
            <person name="Rokitta S."/>
            <person name="Shiraiwa Y."/>
            <person name="Soanes D.M."/>
            <person name="van der Giezen M."/>
            <person name="Wahlund T.M."/>
            <person name="Williams B."/>
            <person name="Wilson W."/>
            <person name="Wolfe G."/>
            <person name="Wurch L.L."/>
        </authorList>
    </citation>
    <scope>NUCLEOTIDE SEQUENCE</scope>
</reference>